<protein>
    <recommendedName>
        <fullName evidence="4">DUF721 domain-containing protein</fullName>
    </recommendedName>
</protein>
<accession>A0A9D2EZZ3</accession>
<evidence type="ECO:0000313" key="3">
    <source>
        <dbReference type="Proteomes" id="UP000824062"/>
    </source>
</evidence>
<dbReference type="EMBL" id="DXBM01000063">
    <property type="protein sequence ID" value="HIZ46848.1"/>
    <property type="molecule type" value="Genomic_DNA"/>
</dbReference>
<organism evidence="2 3">
    <name type="scientific">Candidatus Olsenella pullistercoris</name>
    <dbReference type="NCBI Taxonomy" id="2838712"/>
    <lineage>
        <taxon>Bacteria</taxon>
        <taxon>Bacillati</taxon>
        <taxon>Actinomycetota</taxon>
        <taxon>Coriobacteriia</taxon>
        <taxon>Coriobacteriales</taxon>
        <taxon>Atopobiaceae</taxon>
        <taxon>Olsenella</taxon>
    </lineage>
</organism>
<feature type="compositionally biased region" description="Low complexity" evidence="1">
    <location>
        <begin position="127"/>
        <end position="143"/>
    </location>
</feature>
<name>A0A9D2EZZ3_9ACTN</name>
<evidence type="ECO:0008006" key="4">
    <source>
        <dbReference type="Google" id="ProtNLM"/>
    </source>
</evidence>
<dbReference type="Proteomes" id="UP000824062">
    <property type="component" value="Unassembled WGS sequence"/>
</dbReference>
<sequence>MSDEAQEHVVVSELEAEAARRERAPESLSALIDERVLGERTGEVGTSWRTLRTWLAVNGSTERAHTTGVFVEPPRVPGAPPALVVYVDTKACEVDFRANAEVYLARLDAAGARFSRVTFRQDRRGRSAVGAARPAASRPPARALPELSEEEETKVADLVANLPKGLRESVSRAMRMSLRREKLSDS</sequence>
<reference evidence="2" key="2">
    <citation type="submission" date="2021-04" db="EMBL/GenBank/DDBJ databases">
        <authorList>
            <person name="Gilroy R."/>
        </authorList>
    </citation>
    <scope>NUCLEOTIDE SEQUENCE</scope>
    <source>
        <strain evidence="2">ChiHjej12B11-14209</strain>
    </source>
</reference>
<gene>
    <name evidence="2" type="ORF">IAA19_07530</name>
</gene>
<comment type="caution">
    <text evidence="2">The sequence shown here is derived from an EMBL/GenBank/DDBJ whole genome shotgun (WGS) entry which is preliminary data.</text>
</comment>
<evidence type="ECO:0000256" key="1">
    <source>
        <dbReference type="SAM" id="MobiDB-lite"/>
    </source>
</evidence>
<dbReference type="AlphaFoldDB" id="A0A9D2EZZ3"/>
<proteinExistence type="predicted"/>
<reference evidence="2" key="1">
    <citation type="journal article" date="2021" name="PeerJ">
        <title>Extensive microbial diversity within the chicken gut microbiome revealed by metagenomics and culture.</title>
        <authorList>
            <person name="Gilroy R."/>
            <person name="Ravi A."/>
            <person name="Getino M."/>
            <person name="Pursley I."/>
            <person name="Horton D.L."/>
            <person name="Alikhan N.F."/>
            <person name="Baker D."/>
            <person name="Gharbi K."/>
            <person name="Hall N."/>
            <person name="Watson M."/>
            <person name="Adriaenssens E.M."/>
            <person name="Foster-Nyarko E."/>
            <person name="Jarju S."/>
            <person name="Secka A."/>
            <person name="Antonio M."/>
            <person name="Oren A."/>
            <person name="Chaudhuri R.R."/>
            <person name="La Ragione R."/>
            <person name="Hildebrand F."/>
            <person name="Pallen M.J."/>
        </authorList>
    </citation>
    <scope>NUCLEOTIDE SEQUENCE</scope>
    <source>
        <strain evidence="2">ChiHjej12B11-14209</strain>
    </source>
</reference>
<feature type="region of interest" description="Disordered" evidence="1">
    <location>
        <begin position="125"/>
        <end position="150"/>
    </location>
</feature>
<evidence type="ECO:0000313" key="2">
    <source>
        <dbReference type="EMBL" id="HIZ46848.1"/>
    </source>
</evidence>